<evidence type="ECO:0000259" key="5">
    <source>
        <dbReference type="PROSITE" id="PS51037"/>
    </source>
</evidence>
<dbReference type="Pfam" id="PF03366">
    <property type="entry name" value="YEATS"/>
    <property type="match status" value="1"/>
</dbReference>
<feature type="domain" description="YEATS" evidence="5">
    <location>
        <begin position="7"/>
        <end position="151"/>
    </location>
</feature>
<keyword evidence="1" id="KW-0805">Transcription regulation</keyword>
<dbReference type="AlphaFoldDB" id="A0A068YJG1"/>
<protein>
    <submittedName>
        <fullName evidence="6">YEATS domain containing protein</fullName>
    </submittedName>
</protein>
<evidence type="ECO:0000256" key="3">
    <source>
        <dbReference type="ARBA" id="ARBA00023242"/>
    </source>
</evidence>
<dbReference type="InterPro" id="IPR055129">
    <property type="entry name" value="YEATS_dom"/>
</dbReference>
<dbReference type="OrthoDB" id="16041at2759"/>
<dbReference type="eggNOG" id="KOG3149">
    <property type="taxonomic scope" value="Eukaryota"/>
</dbReference>
<dbReference type="PROSITE" id="PS51037">
    <property type="entry name" value="YEATS"/>
    <property type="match status" value="1"/>
</dbReference>
<evidence type="ECO:0000256" key="1">
    <source>
        <dbReference type="ARBA" id="ARBA00023015"/>
    </source>
</evidence>
<reference evidence="6" key="2">
    <citation type="submission" date="2015-11" db="EMBL/GenBank/DDBJ databases">
        <authorList>
            <person name="Zhang Y."/>
            <person name="Guo Z."/>
        </authorList>
    </citation>
    <scope>NUCLEOTIDE SEQUENCE</scope>
</reference>
<keyword evidence="7" id="KW-1185">Reference proteome</keyword>
<evidence type="ECO:0000256" key="4">
    <source>
        <dbReference type="PROSITE-ProRule" id="PRU00376"/>
    </source>
</evidence>
<evidence type="ECO:0000256" key="2">
    <source>
        <dbReference type="ARBA" id="ARBA00023163"/>
    </source>
</evidence>
<dbReference type="CDD" id="cd16909">
    <property type="entry name" value="YEATS_GAS41_like"/>
    <property type="match status" value="1"/>
</dbReference>
<dbReference type="GO" id="GO:0005634">
    <property type="term" value="C:nucleus"/>
    <property type="evidence" value="ECO:0007669"/>
    <property type="project" value="UniProtKB-SubCell"/>
</dbReference>
<dbReference type="PANTHER" id="PTHR47573:SF1">
    <property type="entry name" value="PROTEIN AF-9 HOMOLOG"/>
    <property type="match status" value="1"/>
</dbReference>
<dbReference type="STRING" id="6211.A0A068YJG1"/>
<keyword evidence="2" id="KW-0804">Transcription</keyword>
<dbReference type="InterPro" id="IPR005033">
    <property type="entry name" value="YEATS"/>
</dbReference>
<comment type="subcellular location">
    <subcellularLocation>
        <location evidence="4">Nucleus</location>
    </subcellularLocation>
</comment>
<dbReference type="PANTHER" id="PTHR47573">
    <property type="entry name" value="PROTEIN AF-9 HOMOLOG"/>
    <property type="match status" value="1"/>
</dbReference>
<dbReference type="Gene3D" id="2.60.40.1970">
    <property type="entry name" value="YEATS domain"/>
    <property type="match status" value="1"/>
</dbReference>
<evidence type="ECO:0000313" key="7">
    <source>
        <dbReference type="Proteomes" id="UP000017246"/>
    </source>
</evidence>
<accession>A0A068YJG1</accession>
<sequence>MQLDETDRVKTTVVKPIVFGNISRYLGKKREVDGRTHLWTAFLRPFDSREDMSAYIRRVQFKLHDSYPNPIRIFHKPPYEVTETGWGEFDIAIKVTFVDQNVKPLVITHLLKLFHCDHDIMMGQKSLVREIYDEMIFVDPSPTFYRALVGASRGDPSRLPPLNHETDFNEAKQQALARIGDLNKKVTDAITAYREQLLLKKDIVEEAKALADEIEASSMGPLS</sequence>
<dbReference type="GO" id="GO:0006355">
    <property type="term" value="P:regulation of DNA-templated transcription"/>
    <property type="evidence" value="ECO:0007669"/>
    <property type="project" value="InterPro"/>
</dbReference>
<organism evidence="6 7">
    <name type="scientific">Echinococcus multilocularis</name>
    <name type="common">Fox tapeworm</name>
    <dbReference type="NCBI Taxonomy" id="6211"/>
    <lineage>
        <taxon>Eukaryota</taxon>
        <taxon>Metazoa</taxon>
        <taxon>Spiralia</taxon>
        <taxon>Lophotrochozoa</taxon>
        <taxon>Platyhelminthes</taxon>
        <taxon>Cestoda</taxon>
        <taxon>Eucestoda</taxon>
        <taxon>Cyclophyllidea</taxon>
        <taxon>Taeniidae</taxon>
        <taxon>Echinococcus</taxon>
    </lineage>
</organism>
<name>A0A068YJG1_ECHMU</name>
<dbReference type="EMBL" id="LN902842">
    <property type="protein sequence ID" value="CDS42411.1"/>
    <property type="molecule type" value="Genomic_DNA"/>
</dbReference>
<gene>
    <name evidence="6" type="ORF">EmuJ_001012100</name>
</gene>
<dbReference type="Proteomes" id="UP000017246">
    <property type="component" value="Unassembled WGS sequence"/>
</dbReference>
<keyword evidence="3 4" id="KW-0539">Nucleus</keyword>
<reference evidence="6" key="1">
    <citation type="journal article" date="2013" name="Nature">
        <title>The genomes of four tapeworm species reveal adaptations to parasitism.</title>
        <authorList>
            <person name="Tsai I.J."/>
            <person name="Zarowiecki M."/>
            <person name="Holroyd N."/>
            <person name="Garciarrubio A."/>
            <person name="Sanchez-Flores A."/>
            <person name="Brooks K.L."/>
            <person name="Tracey A."/>
            <person name="Bobes R.J."/>
            <person name="Fragoso G."/>
            <person name="Sciutto E."/>
            <person name="Aslett M."/>
            <person name="Beasley H."/>
            <person name="Bennett H.M."/>
            <person name="Cai J."/>
            <person name="Camicia F."/>
            <person name="Clark R."/>
            <person name="Cucher M."/>
            <person name="De Silva N."/>
            <person name="Day T.A."/>
            <person name="Deplazes P."/>
            <person name="Estrada K."/>
            <person name="Fernandez C."/>
            <person name="Holland P.W."/>
            <person name="Hou J."/>
            <person name="Hu S."/>
            <person name="Huckvale T."/>
            <person name="Hung S.S."/>
            <person name="Kamenetzky L."/>
            <person name="Keane J.A."/>
            <person name="Kiss F."/>
            <person name="Koziol U."/>
            <person name="Lambert O."/>
            <person name="Liu K."/>
            <person name="Luo X."/>
            <person name="Luo Y."/>
            <person name="Macchiaroli N."/>
            <person name="Nichol S."/>
            <person name="Paps J."/>
            <person name="Parkinson J."/>
            <person name="Pouchkina-Stantcheva N."/>
            <person name="Riddiford N."/>
            <person name="Rosenzvit M."/>
            <person name="Salinas G."/>
            <person name="Wasmuth J.D."/>
            <person name="Zamanian M."/>
            <person name="Zheng Y."/>
            <person name="Cai X."/>
            <person name="Soberon X."/>
            <person name="Olson P.D."/>
            <person name="Laclette J.P."/>
            <person name="Brehm K."/>
            <person name="Berriman M."/>
            <person name="Garciarrubio A."/>
            <person name="Bobes R.J."/>
            <person name="Fragoso G."/>
            <person name="Sanchez-Flores A."/>
            <person name="Estrada K."/>
            <person name="Cevallos M.A."/>
            <person name="Morett E."/>
            <person name="Gonzalez V."/>
            <person name="Portillo T."/>
            <person name="Ochoa-Leyva A."/>
            <person name="Jose M.V."/>
            <person name="Sciutto E."/>
            <person name="Landa A."/>
            <person name="Jimenez L."/>
            <person name="Valdes V."/>
            <person name="Carrero J.C."/>
            <person name="Larralde C."/>
            <person name="Morales-Montor J."/>
            <person name="Limon-Lason J."/>
            <person name="Soberon X."/>
            <person name="Laclette J.P."/>
        </authorList>
    </citation>
    <scope>NUCLEOTIDE SEQUENCE [LARGE SCALE GENOMIC DNA]</scope>
</reference>
<dbReference type="OMA" id="VKPYHNE"/>
<proteinExistence type="predicted"/>
<dbReference type="InterPro" id="IPR038704">
    <property type="entry name" value="YEAST_sf"/>
</dbReference>
<evidence type="ECO:0000313" key="6">
    <source>
        <dbReference type="EMBL" id="CDS42411.1"/>
    </source>
</evidence>